<evidence type="ECO:0000313" key="3">
    <source>
        <dbReference type="EMBL" id="MDX5893057.1"/>
    </source>
</evidence>
<dbReference type="EMBL" id="CP007514">
    <property type="protein sequence ID" value="AHY45643.1"/>
    <property type="molecule type" value="Genomic_DNA"/>
</dbReference>
<dbReference type="HOGENOM" id="CLU_1601463_0_0_11"/>
<keyword evidence="1" id="KW-0472">Membrane</keyword>
<dbReference type="STRING" id="42256.RradSPS_0360"/>
<accession>A0A023X002</accession>
<evidence type="ECO:0000313" key="4">
    <source>
        <dbReference type="Proteomes" id="UP000025229"/>
    </source>
</evidence>
<dbReference type="EMBL" id="JAWXXX010000001">
    <property type="protein sequence ID" value="MDX5893057.1"/>
    <property type="molecule type" value="Genomic_DNA"/>
</dbReference>
<evidence type="ECO:0000313" key="2">
    <source>
        <dbReference type="EMBL" id="AHY45643.1"/>
    </source>
</evidence>
<organism evidence="2 4">
    <name type="scientific">Rubrobacter radiotolerans</name>
    <name type="common">Arthrobacter radiotolerans</name>
    <dbReference type="NCBI Taxonomy" id="42256"/>
    <lineage>
        <taxon>Bacteria</taxon>
        <taxon>Bacillati</taxon>
        <taxon>Actinomycetota</taxon>
        <taxon>Rubrobacteria</taxon>
        <taxon>Rubrobacterales</taxon>
        <taxon>Rubrobacteraceae</taxon>
        <taxon>Rubrobacter</taxon>
    </lineage>
</organism>
<feature type="transmembrane region" description="Helical" evidence="1">
    <location>
        <begin position="117"/>
        <end position="135"/>
    </location>
</feature>
<dbReference type="Proteomes" id="UP001281130">
    <property type="component" value="Unassembled WGS sequence"/>
</dbReference>
<evidence type="ECO:0008006" key="5">
    <source>
        <dbReference type="Google" id="ProtNLM"/>
    </source>
</evidence>
<keyword evidence="1" id="KW-1133">Transmembrane helix</keyword>
<dbReference type="KEGG" id="rrd:RradSPS_0360"/>
<feature type="transmembrane region" description="Helical" evidence="1">
    <location>
        <begin position="56"/>
        <end position="79"/>
    </location>
</feature>
<evidence type="ECO:0000256" key="1">
    <source>
        <dbReference type="SAM" id="Phobius"/>
    </source>
</evidence>
<sequence>MGAIEKLNSVRTIRNTGWVAGLLYVFIDLYIVFTVDLNMIVTDVFAPLSMLHVPEALVGGVEVVGGIWILLVTWAALLAGRLPRALYYLGVVVGVAGVLTVVPALGVLGIGFRLGEFAWIAWLGIIWFRGSRSAIFAPRKLRTFFAVRFGKRVATTQDPTPTWGES</sequence>
<keyword evidence="4" id="KW-1185">Reference proteome</keyword>
<dbReference type="AlphaFoldDB" id="A0A023X002"/>
<protein>
    <recommendedName>
        <fullName evidence="5">DUF4386 family protein</fullName>
    </recommendedName>
</protein>
<name>A0A023X002_RUBRA</name>
<reference evidence="2 4" key="1">
    <citation type="submission" date="2014-03" db="EMBL/GenBank/DDBJ databases">
        <title>Complete genome sequence of the Radio-Resistant Rubrobacter radiotolerans RSPS-4.</title>
        <authorList>
            <person name="Egas C.C."/>
            <person name="Barroso C.C."/>
            <person name="Froufe H.J.C."/>
            <person name="Pacheco J.J."/>
            <person name="Albuquerque L.L."/>
            <person name="da Costa M.M.S."/>
        </authorList>
    </citation>
    <scope>NUCLEOTIDE SEQUENCE [LARGE SCALE GENOMIC DNA]</scope>
    <source>
        <strain evidence="2 4">RSPS-4</strain>
    </source>
</reference>
<dbReference type="RefSeq" id="WP_051589221.1">
    <property type="nucleotide sequence ID" value="NZ_CP007514.1"/>
</dbReference>
<feature type="transmembrane region" description="Helical" evidence="1">
    <location>
        <begin position="21"/>
        <end position="41"/>
    </location>
</feature>
<keyword evidence="1" id="KW-0812">Transmembrane</keyword>
<feature type="transmembrane region" description="Helical" evidence="1">
    <location>
        <begin position="86"/>
        <end position="111"/>
    </location>
</feature>
<gene>
    <name evidence="2" type="ORF">RradSPS_0360</name>
    <name evidence="3" type="ORF">SIL72_03330</name>
</gene>
<reference evidence="3" key="2">
    <citation type="submission" date="2023-11" db="EMBL/GenBank/DDBJ databases">
        <title>MicrobeMod: A computational toolkit for identifying prokaryotic methylation and restriction-modification with nanopore sequencing.</title>
        <authorList>
            <person name="Crits-Christoph A."/>
            <person name="Kang S.C."/>
            <person name="Lee H."/>
            <person name="Ostrov N."/>
        </authorList>
    </citation>
    <scope>NUCLEOTIDE SEQUENCE</scope>
    <source>
        <strain evidence="3">ATCC 51242</strain>
    </source>
</reference>
<dbReference type="Proteomes" id="UP000025229">
    <property type="component" value="Chromosome"/>
</dbReference>
<proteinExistence type="predicted"/>